<accession>A0A812SP80</accession>
<dbReference type="GO" id="GO:0005829">
    <property type="term" value="C:cytosol"/>
    <property type="evidence" value="ECO:0007669"/>
    <property type="project" value="TreeGrafter"/>
</dbReference>
<gene>
    <name evidence="4" type="primary">mask</name>
    <name evidence="4" type="ORF">SNAT2548_LOCUS27764</name>
</gene>
<dbReference type="GO" id="GO:0001671">
    <property type="term" value="F:ATPase activator activity"/>
    <property type="evidence" value="ECO:0007669"/>
    <property type="project" value="InterPro"/>
</dbReference>
<feature type="region of interest" description="Disordered" evidence="2">
    <location>
        <begin position="221"/>
        <end position="256"/>
    </location>
</feature>
<feature type="compositionally biased region" description="Basic and acidic residues" evidence="2">
    <location>
        <begin position="227"/>
        <end position="240"/>
    </location>
</feature>
<feature type="region of interest" description="Disordered" evidence="2">
    <location>
        <begin position="1"/>
        <end position="61"/>
    </location>
</feature>
<evidence type="ECO:0000313" key="4">
    <source>
        <dbReference type="EMBL" id="CAE7495654.1"/>
    </source>
</evidence>
<organism evidence="4 5">
    <name type="scientific">Symbiodinium natans</name>
    <dbReference type="NCBI Taxonomy" id="878477"/>
    <lineage>
        <taxon>Eukaryota</taxon>
        <taxon>Sar</taxon>
        <taxon>Alveolata</taxon>
        <taxon>Dinophyceae</taxon>
        <taxon>Suessiales</taxon>
        <taxon>Symbiodiniaceae</taxon>
        <taxon>Symbiodinium</taxon>
    </lineage>
</organism>
<dbReference type="PANTHER" id="PTHR13009:SF22">
    <property type="entry name" value="LD43819P"/>
    <property type="match status" value="1"/>
</dbReference>
<sequence>MPLNYSKFDHLVDSDDERPDPKARALAERQKMYDEMQKQMEERRTAEREQAEAEKPSHQKDRFAYAEGDCSELARELLKSCLQKAGSVKVANGVLSVAAVEKVEGEASTFKVRGQPRHTWELNFKVKWVYQWMGANFDEGPQRAEGAVAVLDYGDATTLSAAETPPNVRKNWTDKGTLDLARQKEVERALGGKPWPPTEGTLLASLVTTLEAFAQQLPEQTAGSLQQRRELREEAAKQEAAEFAEGGGVRIEEVDS</sequence>
<proteinExistence type="inferred from homology"/>
<feature type="compositionally biased region" description="Basic and acidic residues" evidence="2">
    <location>
        <begin position="7"/>
        <end position="61"/>
    </location>
</feature>
<dbReference type="InterPro" id="IPR015310">
    <property type="entry name" value="AHSA1-like_N"/>
</dbReference>
<evidence type="ECO:0000256" key="2">
    <source>
        <dbReference type="SAM" id="MobiDB-lite"/>
    </source>
</evidence>
<name>A0A812SP80_9DINO</name>
<dbReference type="GO" id="GO:0006457">
    <property type="term" value="P:protein folding"/>
    <property type="evidence" value="ECO:0007669"/>
    <property type="project" value="TreeGrafter"/>
</dbReference>
<dbReference type="PANTHER" id="PTHR13009">
    <property type="entry name" value="HEAT SHOCK PROTEIN 90 HSP90 CO-CHAPERONE AHA-1"/>
    <property type="match status" value="1"/>
</dbReference>
<dbReference type="GO" id="GO:0051087">
    <property type="term" value="F:protein-folding chaperone binding"/>
    <property type="evidence" value="ECO:0007669"/>
    <property type="project" value="InterPro"/>
</dbReference>
<evidence type="ECO:0000259" key="3">
    <source>
        <dbReference type="Pfam" id="PF09229"/>
    </source>
</evidence>
<dbReference type="Proteomes" id="UP000604046">
    <property type="component" value="Unassembled WGS sequence"/>
</dbReference>
<dbReference type="EMBL" id="CAJNDS010002488">
    <property type="protein sequence ID" value="CAE7495654.1"/>
    <property type="molecule type" value="Genomic_DNA"/>
</dbReference>
<comment type="caution">
    <text evidence="4">The sequence shown here is derived from an EMBL/GenBank/DDBJ whole genome shotgun (WGS) entry which is preliminary data.</text>
</comment>
<dbReference type="Pfam" id="PF09229">
    <property type="entry name" value="Aha1_N"/>
    <property type="match status" value="1"/>
</dbReference>
<keyword evidence="5" id="KW-1185">Reference proteome</keyword>
<evidence type="ECO:0000313" key="5">
    <source>
        <dbReference type="Proteomes" id="UP000604046"/>
    </source>
</evidence>
<dbReference type="OrthoDB" id="441534at2759"/>
<protein>
    <submittedName>
        <fullName evidence="4">Mask protein</fullName>
    </submittedName>
</protein>
<feature type="domain" description="Activator of Hsp90 ATPase AHSA1-like N-terminal" evidence="3">
    <location>
        <begin position="69"/>
        <end position="157"/>
    </location>
</feature>
<dbReference type="Gene3D" id="3.15.10.20">
    <property type="entry name" value="Activator of Hsp90 ATPase Aha1, N-terminal domain"/>
    <property type="match status" value="1"/>
</dbReference>
<comment type="similarity">
    <text evidence="1">Belongs to the AHA1 family.</text>
</comment>
<dbReference type="InterPro" id="IPR036338">
    <property type="entry name" value="Aha1"/>
</dbReference>
<reference evidence="4" key="1">
    <citation type="submission" date="2021-02" db="EMBL/GenBank/DDBJ databases">
        <authorList>
            <person name="Dougan E. K."/>
            <person name="Rhodes N."/>
            <person name="Thang M."/>
            <person name="Chan C."/>
        </authorList>
    </citation>
    <scope>NUCLEOTIDE SEQUENCE</scope>
</reference>
<dbReference type="SUPFAM" id="SSF103111">
    <property type="entry name" value="Activator of Hsp90 ATPase, Aha1"/>
    <property type="match status" value="1"/>
</dbReference>
<evidence type="ECO:0000256" key="1">
    <source>
        <dbReference type="ARBA" id="ARBA00006817"/>
    </source>
</evidence>
<dbReference type="AlphaFoldDB" id="A0A812SP80"/>